<feature type="short sequence motif" description="HXTX 2" evidence="2">
    <location>
        <begin position="127"/>
        <end position="130"/>
    </location>
</feature>
<evidence type="ECO:0000259" key="3">
    <source>
        <dbReference type="Pfam" id="PF02834"/>
    </source>
</evidence>
<dbReference type="InterPro" id="IPR014051">
    <property type="entry name" value="Phosphoesterase_HXTX"/>
</dbReference>
<dbReference type="EMBL" id="VDUX01000004">
    <property type="protein sequence ID" value="TXL60914.1"/>
    <property type="molecule type" value="Genomic_DNA"/>
</dbReference>
<dbReference type="Pfam" id="PF02834">
    <property type="entry name" value="LigT_PEase"/>
    <property type="match status" value="2"/>
</dbReference>
<dbReference type="Gene3D" id="3.90.1140.10">
    <property type="entry name" value="Cyclic phosphodiesterase"/>
    <property type="match status" value="1"/>
</dbReference>
<dbReference type="HAMAP" id="MF_01940">
    <property type="entry name" value="RNA_CPDase"/>
    <property type="match status" value="1"/>
</dbReference>
<keyword evidence="1 2" id="KW-0378">Hydrolase</keyword>
<evidence type="ECO:0000313" key="5">
    <source>
        <dbReference type="Proteomes" id="UP000321571"/>
    </source>
</evidence>
<feature type="short sequence motif" description="HXTX 1" evidence="2">
    <location>
        <begin position="39"/>
        <end position="42"/>
    </location>
</feature>
<sequence>MRMFAAVVPPAEVIEDLDAFLEVRREAGPFRWTQADQLHLTLAFMADVADHKLDGLVDRLERAAQKRRPTTATITGGGAFPNVARAKVLWAGVDVDDPAELDRLASGARTAASTSGIEVDGRRFRRHVTVARMGRPVETTPWVRLLDAYRGPSWALDEVALVASHLGEGPRRRPRYETVATFPLGRGAT</sequence>
<dbReference type="InterPro" id="IPR004175">
    <property type="entry name" value="RNA_CPDase"/>
</dbReference>
<comment type="caution">
    <text evidence="4">The sequence shown here is derived from an EMBL/GenBank/DDBJ whole genome shotgun (WGS) entry which is preliminary data.</text>
</comment>
<dbReference type="EC" id="3.1.4.58" evidence="2"/>
<protein>
    <recommendedName>
        <fullName evidence="2">RNA 2',3'-cyclic phosphodiesterase</fullName>
        <shortName evidence="2">RNA 2',3'-CPDase</shortName>
        <ecNumber evidence="2">3.1.4.58</ecNumber>
    </recommendedName>
</protein>
<accession>A0A5C8NG84</accession>
<gene>
    <name evidence="4" type="primary">thpR</name>
    <name evidence="4" type="ORF">FHP06_10875</name>
</gene>
<dbReference type="PANTHER" id="PTHR35561">
    <property type="entry name" value="RNA 2',3'-CYCLIC PHOSPHODIESTERASE"/>
    <property type="match status" value="1"/>
</dbReference>
<keyword evidence="5" id="KW-1185">Reference proteome</keyword>
<feature type="domain" description="Phosphoesterase HXTX" evidence="3">
    <location>
        <begin position="10"/>
        <end position="90"/>
    </location>
</feature>
<feature type="active site" description="Proton acceptor" evidence="2">
    <location>
        <position position="127"/>
    </location>
</feature>
<dbReference type="GO" id="GO:0008664">
    <property type="term" value="F:RNA 2',3'-cyclic 3'-phosphodiesterase activity"/>
    <property type="evidence" value="ECO:0007669"/>
    <property type="project" value="UniProtKB-EC"/>
</dbReference>
<proteinExistence type="inferred from homology"/>
<feature type="domain" description="Phosphoesterase HXTX" evidence="3">
    <location>
        <begin position="97"/>
        <end position="170"/>
    </location>
</feature>
<dbReference type="InterPro" id="IPR009097">
    <property type="entry name" value="Cyclic_Pdiesterase"/>
</dbReference>
<comment type="catalytic activity">
    <reaction evidence="2">
        <text>a 3'-end 2',3'-cyclophospho-ribonucleotide-RNA + H2O = a 3'-end 2'-phospho-ribonucleotide-RNA + H(+)</text>
        <dbReference type="Rhea" id="RHEA:11828"/>
        <dbReference type="Rhea" id="RHEA-COMP:10464"/>
        <dbReference type="Rhea" id="RHEA-COMP:17353"/>
        <dbReference type="ChEBI" id="CHEBI:15377"/>
        <dbReference type="ChEBI" id="CHEBI:15378"/>
        <dbReference type="ChEBI" id="CHEBI:83064"/>
        <dbReference type="ChEBI" id="CHEBI:173113"/>
        <dbReference type="EC" id="3.1.4.58"/>
    </reaction>
</comment>
<dbReference type="AlphaFoldDB" id="A0A5C8NG84"/>
<evidence type="ECO:0000256" key="1">
    <source>
        <dbReference type="ARBA" id="ARBA00022801"/>
    </source>
</evidence>
<dbReference type="Proteomes" id="UP000321571">
    <property type="component" value="Unassembled WGS sequence"/>
</dbReference>
<comment type="similarity">
    <text evidence="2">Belongs to the 2H phosphoesterase superfamily. ThpR family.</text>
</comment>
<name>A0A5C8NG84_9ACTN</name>
<dbReference type="SUPFAM" id="SSF55144">
    <property type="entry name" value="LigT-like"/>
    <property type="match status" value="1"/>
</dbReference>
<dbReference type="OrthoDB" id="9787070at2"/>
<dbReference type="NCBIfam" id="TIGR02258">
    <property type="entry name" value="2_5_ligase"/>
    <property type="match status" value="1"/>
</dbReference>
<reference evidence="4 5" key="1">
    <citation type="submission" date="2019-06" db="EMBL/GenBank/DDBJ databases">
        <title>Aeromicrobium sp. nov., isolated from a maize field.</title>
        <authorList>
            <person name="Lin S.-Y."/>
            <person name="Tsai C.-F."/>
            <person name="Young C.-C."/>
        </authorList>
    </citation>
    <scope>NUCLEOTIDE SEQUENCE [LARGE SCALE GENOMIC DNA]</scope>
    <source>
        <strain evidence="4 5">CC-CFT486</strain>
    </source>
</reference>
<evidence type="ECO:0000313" key="4">
    <source>
        <dbReference type="EMBL" id="TXL60914.1"/>
    </source>
</evidence>
<dbReference type="PANTHER" id="PTHR35561:SF1">
    <property type="entry name" value="RNA 2',3'-CYCLIC PHOSPHODIESTERASE"/>
    <property type="match status" value="1"/>
</dbReference>
<feature type="active site" description="Proton donor" evidence="2">
    <location>
        <position position="39"/>
    </location>
</feature>
<comment type="function">
    <text evidence="2">Hydrolyzes RNA 2',3'-cyclic phosphodiester to an RNA 2'-phosphomonoester.</text>
</comment>
<organism evidence="4 5">
    <name type="scientific">Aeromicrobium terrae</name>
    <dbReference type="NCBI Taxonomy" id="2498846"/>
    <lineage>
        <taxon>Bacteria</taxon>
        <taxon>Bacillati</taxon>
        <taxon>Actinomycetota</taxon>
        <taxon>Actinomycetes</taxon>
        <taxon>Propionibacteriales</taxon>
        <taxon>Nocardioidaceae</taxon>
        <taxon>Aeromicrobium</taxon>
    </lineage>
</organism>
<evidence type="ECO:0000256" key="2">
    <source>
        <dbReference type="HAMAP-Rule" id="MF_01940"/>
    </source>
</evidence>
<dbReference type="GO" id="GO:0004113">
    <property type="term" value="F:2',3'-cyclic-nucleotide 3'-phosphodiesterase activity"/>
    <property type="evidence" value="ECO:0007669"/>
    <property type="project" value="InterPro"/>
</dbReference>